<dbReference type="EMBL" id="BGZK01000308">
    <property type="protein sequence ID" value="GBP35738.1"/>
    <property type="molecule type" value="Genomic_DNA"/>
</dbReference>
<evidence type="ECO:0000313" key="2">
    <source>
        <dbReference type="EMBL" id="GBP35738.1"/>
    </source>
</evidence>
<feature type="signal peptide" evidence="1">
    <location>
        <begin position="1"/>
        <end position="21"/>
    </location>
</feature>
<accession>A0A4C1V9W2</accession>
<reference evidence="2 3" key="1">
    <citation type="journal article" date="2019" name="Commun. Biol.">
        <title>The bagworm genome reveals a unique fibroin gene that provides high tensile strength.</title>
        <authorList>
            <person name="Kono N."/>
            <person name="Nakamura H."/>
            <person name="Ohtoshi R."/>
            <person name="Tomita M."/>
            <person name="Numata K."/>
            <person name="Arakawa K."/>
        </authorList>
    </citation>
    <scope>NUCLEOTIDE SEQUENCE [LARGE SCALE GENOMIC DNA]</scope>
</reference>
<proteinExistence type="predicted"/>
<evidence type="ECO:0000313" key="3">
    <source>
        <dbReference type="Proteomes" id="UP000299102"/>
    </source>
</evidence>
<organism evidence="2 3">
    <name type="scientific">Eumeta variegata</name>
    <name type="common">Bagworm moth</name>
    <name type="synonym">Eumeta japonica</name>
    <dbReference type="NCBI Taxonomy" id="151549"/>
    <lineage>
        <taxon>Eukaryota</taxon>
        <taxon>Metazoa</taxon>
        <taxon>Ecdysozoa</taxon>
        <taxon>Arthropoda</taxon>
        <taxon>Hexapoda</taxon>
        <taxon>Insecta</taxon>
        <taxon>Pterygota</taxon>
        <taxon>Neoptera</taxon>
        <taxon>Endopterygota</taxon>
        <taxon>Lepidoptera</taxon>
        <taxon>Glossata</taxon>
        <taxon>Ditrysia</taxon>
        <taxon>Tineoidea</taxon>
        <taxon>Psychidae</taxon>
        <taxon>Oiketicinae</taxon>
        <taxon>Eumeta</taxon>
    </lineage>
</organism>
<comment type="caution">
    <text evidence="2">The sequence shown here is derived from an EMBL/GenBank/DDBJ whole genome shotgun (WGS) entry which is preliminary data.</text>
</comment>
<feature type="chain" id="PRO_5020041879" evidence="1">
    <location>
        <begin position="22"/>
        <end position="156"/>
    </location>
</feature>
<protein>
    <submittedName>
        <fullName evidence="2">Uncharacterized protein</fullName>
    </submittedName>
</protein>
<keyword evidence="1" id="KW-0732">Signal</keyword>
<sequence length="156" mass="17474">MCMCAGVRLYVRACMRACVCAFLLLGERRSTLRWSLVTGISSTWSIKEHSELVQDPFHHRLRSRGHRTNAFTFVSDDHAVDHDPGVISGFALDSDFYLGIHPNTEKLSQRNLYFYNVNARTAAISLLCYILAHALDHDPSPAHDSDSGPILNSTLL</sequence>
<dbReference type="AlphaFoldDB" id="A0A4C1V9W2"/>
<gene>
    <name evidence="2" type="ORF">EVAR_82672_1</name>
</gene>
<dbReference type="Proteomes" id="UP000299102">
    <property type="component" value="Unassembled WGS sequence"/>
</dbReference>
<evidence type="ECO:0000256" key="1">
    <source>
        <dbReference type="SAM" id="SignalP"/>
    </source>
</evidence>
<name>A0A4C1V9W2_EUMVA</name>
<keyword evidence="3" id="KW-1185">Reference proteome</keyword>